<evidence type="ECO:0000259" key="2">
    <source>
        <dbReference type="Pfam" id="PF00144"/>
    </source>
</evidence>
<dbReference type="GO" id="GO:0016787">
    <property type="term" value="F:hydrolase activity"/>
    <property type="evidence" value="ECO:0007669"/>
    <property type="project" value="UniProtKB-KW"/>
</dbReference>
<dbReference type="InterPro" id="IPR012338">
    <property type="entry name" value="Beta-lactam/transpept-like"/>
</dbReference>
<dbReference type="PANTHER" id="PTHR46825">
    <property type="entry name" value="D-ALANYL-D-ALANINE-CARBOXYPEPTIDASE/ENDOPEPTIDASE AMPH"/>
    <property type="match status" value="1"/>
</dbReference>
<evidence type="ECO:0000256" key="1">
    <source>
        <dbReference type="SAM" id="Phobius"/>
    </source>
</evidence>
<keyword evidence="1" id="KW-1133">Transmembrane helix</keyword>
<comment type="caution">
    <text evidence="3">The sequence shown here is derived from an EMBL/GenBank/DDBJ whole genome shotgun (WGS) entry which is preliminary data.</text>
</comment>
<dbReference type="AlphaFoldDB" id="A0A4V3RZ85"/>
<dbReference type="InterPro" id="IPR001466">
    <property type="entry name" value="Beta-lactam-related"/>
</dbReference>
<feature type="domain" description="Beta-lactamase-related" evidence="2">
    <location>
        <begin position="57"/>
        <end position="360"/>
    </location>
</feature>
<accession>A0A4V3RZ85</accession>
<evidence type="ECO:0000313" key="4">
    <source>
        <dbReference type="Proteomes" id="UP000305451"/>
    </source>
</evidence>
<dbReference type="Proteomes" id="UP000305451">
    <property type="component" value="Unassembled WGS sequence"/>
</dbReference>
<evidence type="ECO:0000313" key="3">
    <source>
        <dbReference type="EMBL" id="TGY93209.1"/>
    </source>
</evidence>
<dbReference type="OrthoDB" id="5377981at2"/>
<gene>
    <name evidence="3" type="ORF">E5162_09125</name>
</gene>
<sequence>MLRLIFLAVGTLVAALIWAVLVFFSVSEGWIRTPLASSDTPDAFVAAARRLAEEESGGTLSLMLIEDGDGAGGFDISAGAPVDEDSVFQVASLSKWLTAWGVMVLVEDGAVDLDAPVENYLTRWTLPESEFDPSGVTLRRLLSHTAGLSDGLGYDGFDSAGDVQSLEESLTRAEDASPGNDGAVRIGAEPGSGWDYSGGGYTLMQLVIEEVSGDAFSEFMEARIFEPLGMNRTTFDYARAQDLGFAENYTPEGATEPYRHYTALGAASLFTTTADMARFIEAQTDEDGQDVLSEETLELMRTPHASQLGADIWGLGVMLYAPNGHGGHIIGHDGNNEPAINTAARFDPATGDGIVVLETGSRLLATRLAGEWVFWKTGKVDNLMFALAIERMLLWIAGGALLILIGGAWIGWRGSRKPRA</sequence>
<dbReference type="Pfam" id="PF00144">
    <property type="entry name" value="Beta-lactamase"/>
    <property type="match status" value="1"/>
</dbReference>
<dbReference type="InterPro" id="IPR050491">
    <property type="entry name" value="AmpC-like"/>
</dbReference>
<dbReference type="EMBL" id="SRXV01000002">
    <property type="protein sequence ID" value="TGY93209.1"/>
    <property type="molecule type" value="Genomic_DNA"/>
</dbReference>
<dbReference type="SUPFAM" id="SSF56601">
    <property type="entry name" value="beta-lactamase/transpeptidase-like"/>
    <property type="match status" value="1"/>
</dbReference>
<dbReference type="Gene3D" id="3.40.710.10">
    <property type="entry name" value="DD-peptidase/beta-lactamase superfamily"/>
    <property type="match status" value="1"/>
</dbReference>
<feature type="transmembrane region" description="Helical" evidence="1">
    <location>
        <begin position="392"/>
        <end position="412"/>
    </location>
</feature>
<protein>
    <submittedName>
        <fullName evidence="3">Class A beta-lactamase-related serine hydrolase</fullName>
    </submittedName>
</protein>
<keyword evidence="1" id="KW-0472">Membrane</keyword>
<reference evidence="3 4" key="1">
    <citation type="journal article" date="2013" name="Int. J. Syst. Evol. Microbiol.">
        <title>Marinicauda pacifica gen. nov., sp. nov., a prosthecate alphaproteobacterium of the family Hyphomonadaceae isolated from deep seawater.</title>
        <authorList>
            <person name="Zhang X.Y."/>
            <person name="Li G.W."/>
            <person name="Wang C.S."/>
            <person name="Zhang Y.J."/>
            <person name="Xu X.W."/>
            <person name="Li H."/>
            <person name="Liu A."/>
            <person name="Liu C."/>
            <person name="Xie B.B."/>
            <person name="Qin Q.L."/>
            <person name="Xu Z."/>
            <person name="Chen X.L."/>
            <person name="Zhou B.C."/>
            <person name="Zhang Y.Z."/>
        </authorList>
    </citation>
    <scope>NUCLEOTIDE SEQUENCE [LARGE SCALE GENOMIC DNA]</scope>
    <source>
        <strain evidence="3 4">P-1 km-3</strain>
    </source>
</reference>
<proteinExistence type="predicted"/>
<name>A0A4V3RZ85_9PROT</name>
<keyword evidence="1" id="KW-0812">Transmembrane</keyword>
<dbReference type="RefSeq" id="WP_135944927.1">
    <property type="nucleotide sequence ID" value="NZ_BMEI01000002.1"/>
</dbReference>
<organism evidence="3 4">
    <name type="scientific">Marinicauda pacifica</name>
    <dbReference type="NCBI Taxonomy" id="1133559"/>
    <lineage>
        <taxon>Bacteria</taxon>
        <taxon>Pseudomonadati</taxon>
        <taxon>Pseudomonadota</taxon>
        <taxon>Alphaproteobacteria</taxon>
        <taxon>Maricaulales</taxon>
        <taxon>Maricaulaceae</taxon>
        <taxon>Marinicauda</taxon>
    </lineage>
</organism>
<dbReference type="PANTHER" id="PTHR46825:SF12">
    <property type="entry name" value="PENICILLIN-BINDING PROTEIN 4"/>
    <property type="match status" value="1"/>
</dbReference>
<keyword evidence="3" id="KW-0378">Hydrolase</keyword>
<keyword evidence="4" id="KW-1185">Reference proteome</keyword>